<dbReference type="EC" id="2.7.7.105" evidence="5"/>
<dbReference type="UniPathway" id="UPA00071"/>
<evidence type="ECO:0000313" key="7">
    <source>
        <dbReference type="Proteomes" id="UP000198802"/>
    </source>
</evidence>
<dbReference type="NCBIfam" id="TIGR03552">
    <property type="entry name" value="F420_cofC"/>
    <property type="match status" value="1"/>
</dbReference>
<dbReference type="GO" id="GO:0043814">
    <property type="term" value="F:phospholactate guanylyltransferase activity"/>
    <property type="evidence" value="ECO:0007669"/>
    <property type="project" value="InterPro"/>
</dbReference>
<comment type="catalytic activity">
    <reaction evidence="5">
        <text>phosphoenolpyruvate + GTP + H(+) = enolpyruvoyl-2-diphospho-5'-guanosine + diphosphate</text>
        <dbReference type="Rhea" id="RHEA:30519"/>
        <dbReference type="ChEBI" id="CHEBI:15378"/>
        <dbReference type="ChEBI" id="CHEBI:33019"/>
        <dbReference type="ChEBI" id="CHEBI:37565"/>
        <dbReference type="ChEBI" id="CHEBI:58702"/>
        <dbReference type="ChEBI" id="CHEBI:143701"/>
        <dbReference type="EC" id="2.7.7.105"/>
    </reaction>
</comment>
<evidence type="ECO:0000256" key="5">
    <source>
        <dbReference type="HAMAP-Rule" id="MF_02114"/>
    </source>
</evidence>
<feature type="binding site" evidence="5">
    <location>
        <position position="184"/>
    </location>
    <ligand>
        <name>phosphoenolpyruvate</name>
        <dbReference type="ChEBI" id="CHEBI:58702"/>
    </ligand>
</feature>
<dbReference type="HAMAP" id="MF_02114">
    <property type="entry name" value="CofC"/>
    <property type="match status" value="1"/>
</dbReference>
<evidence type="ECO:0000256" key="2">
    <source>
        <dbReference type="ARBA" id="ARBA00022695"/>
    </source>
</evidence>
<dbReference type="SUPFAM" id="SSF53448">
    <property type="entry name" value="Nucleotide-diphospho-sugar transferases"/>
    <property type="match status" value="1"/>
</dbReference>
<dbReference type="Proteomes" id="UP000198802">
    <property type="component" value="Unassembled WGS sequence"/>
</dbReference>
<dbReference type="AlphaFoldDB" id="A0A0S4QJD9"/>
<reference evidence="7" key="1">
    <citation type="submission" date="2015-11" db="EMBL/GenBank/DDBJ databases">
        <authorList>
            <person name="Varghese N."/>
        </authorList>
    </citation>
    <scope>NUCLEOTIDE SEQUENCE [LARGE SCALE GENOMIC DNA]</scope>
    <source>
        <strain evidence="7">DSM 45899</strain>
    </source>
</reference>
<dbReference type="GO" id="GO:0005525">
    <property type="term" value="F:GTP binding"/>
    <property type="evidence" value="ECO:0007669"/>
    <property type="project" value="UniProtKB-KW"/>
</dbReference>
<evidence type="ECO:0000313" key="6">
    <source>
        <dbReference type="EMBL" id="CUU55707.1"/>
    </source>
</evidence>
<feature type="binding site" evidence="5">
    <location>
        <position position="203"/>
    </location>
    <ligand>
        <name>phosphoenolpyruvate</name>
        <dbReference type="ChEBI" id="CHEBI:58702"/>
    </ligand>
</feature>
<proteinExistence type="inferred from homology"/>
<keyword evidence="2 5" id="KW-0548">Nucleotidyltransferase</keyword>
<gene>
    <name evidence="5" type="primary">fbiD</name>
    <name evidence="6" type="ORF">Ga0074812_105360</name>
</gene>
<dbReference type="Gene3D" id="3.90.550.10">
    <property type="entry name" value="Spore Coat Polysaccharide Biosynthesis Protein SpsA, Chain A"/>
    <property type="match status" value="1"/>
</dbReference>
<sequence>MQSAETMPPWVVLVPLKPLQAAKSRLDHPDRGALALAMALDTTAAILDVDAEVVGSVIVVTDDPSAREALADLAKAYPAATSTSTSTSVAVAVDVDVDLHRPGRPDGSVRRVGRLLVAADEPRSGLNPAFAHAAALARRLHPGWGTAALSADLPALRPQELRRALTVAPSTGHAVLADAVGTGTVLLSAAPGTELRPRFGSGSFRAHRDAGATDLTGILRDQVPGLRRDVDTVSDLADARALGLGPATRRVLKADPSPRSAA</sequence>
<dbReference type="RefSeq" id="WP_091274738.1">
    <property type="nucleotide sequence ID" value="NZ_FAOZ01000005.1"/>
</dbReference>
<dbReference type="InterPro" id="IPR029044">
    <property type="entry name" value="Nucleotide-diphossugar_trans"/>
</dbReference>
<keyword evidence="1 5" id="KW-0808">Transferase</keyword>
<dbReference type="PANTHER" id="PTHR40392">
    <property type="entry name" value="2-PHOSPHO-L-LACTATE GUANYLYLTRANSFERASE"/>
    <property type="match status" value="1"/>
</dbReference>
<dbReference type="GO" id="GO:0052645">
    <property type="term" value="P:F420-0 metabolic process"/>
    <property type="evidence" value="ECO:0007669"/>
    <property type="project" value="UniProtKB-UniRule"/>
</dbReference>
<keyword evidence="4 5" id="KW-0342">GTP-binding</keyword>
<comment type="similarity">
    <text evidence="5">Belongs to the CofC family.</text>
</comment>
<name>A0A0S4QJD9_9ACTN</name>
<accession>A0A0S4QJD9</accession>
<keyword evidence="3 5" id="KW-0547">Nucleotide-binding</keyword>
<comment type="pathway">
    <text evidence="5">Cofactor biosynthesis; coenzyme F420 biosynthesis.</text>
</comment>
<organism evidence="6 7">
    <name type="scientific">Parafrankia irregularis</name>
    <dbReference type="NCBI Taxonomy" id="795642"/>
    <lineage>
        <taxon>Bacteria</taxon>
        <taxon>Bacillati</taxon>
        <taxon>Actinomycetota</taxon>
        <taxon>Actinomycetes</taxon>
        <taxon>Frankiales</taxon>
        <taxon>Frankiaceae</taxon>
        <taxon>Parafrankia</taxon>
    </lineage>
</organism>
<dbReference type="EMBL" id="FAOZ01000005">
    <property type="protein sequence ID" value="CUU55707.1"/>
    <property type="molecule type" value="Genomic_DNA"/>
</dbReference>
<evidence type="ECO:0000256" key="3">
    <source>
        <dbReference type="ARBA" id="ARBA00022741"/>
    </source>
</evidence>
<dbReference type="InterPro" id="IPR002835">
    <property type="entry name" value="CofC"/>
</dbReference>
<comment type="function">
    <text evidence="5">Guanylyltransferase that catalyzes the activation of phosphoenolpyruvate (PEP) as enolpyruvoyl-2-diphospho-5'-guanosine, via the condensation of PEP with GTP. It is involved in the biosynthesis of coenzyme F420, a hydride carrier cofactor.</text>
</comment>
<protein>
    <recommendedName>
        <fullName evidence="5">Phosphoenolpyruvate guanylyltransferase</fullName>
        <shortName evidence="5">PEP guanylyltransferase</shortName>
        <ecNumber evidence="5">2.7.7.105</ecNumber>
    </recommendedName>
</protein>
<evidence type="ECO:0000256" key="4">
    <source>
        <dbReference type="ARBA" id="ARBA00023134"/>
    </source>
</evidence>
<dbReference type="PANTHER" id="PTHR40392:SF1">
    <property type="entry name" value="2-PHOSPHO-L-LACTATE GUANYLYLTRANSFERASE"/>
    <property type="match status" value="1"/>
</dbReference>
<feature type="binding site" evidence="5">
    <location>
        <position position="200"/>
    </location>
    <ligand>
        <name>phosphoenolpyruvate</name>
        <dbReference type="ChEBI" id="CHEBI:58702"/>
    </ligand>
</feature>
<keyword evidence="7" id="KW-1185">Reference proteome</keyword>
<evidence type="ECO:0000256" key="1">
    <source>
        <dbReference type="ARBA" id="ARBA00022679"/>
    </source>
</evidence>